<evidence type="ECO:0000256" key="1">
    <source>
        <dbReference type="SAM" id="MobiDB-lite"/>
    </source>
</evidence>
<dbReference type="Gene3D" id="1.10.506.10">
    <property type="entry name" value="GTPase Activation - p120gap, domain 1"/>
    <property type="match status" value="1"/>
</dbReference>
<reference evidence="3 4" key="1">
    <citation type="submission" date="2024-04" db="EMBL/GenBank/DDBJ databases">
        <title>Tritrichomonas musculus Genome.</title>
        <authorList>
            <person name="Alves-Ferreira E."/>
            <person name="Grigg M."/>
            <person name="Lorenzi H."/>
            <person name="Galac M."/>
        </authorList>
    </citation>
    <scope>NUCLEOTIDE SEQUENCE [LARGE SCALE GENOMIC DNA]</scope>
    <source>
        <strain evidence="3 4">EAF2021</strain>
    </source>
</reference>
<accession>A0ABR2I779</accession>
<feature type="region of interest" description="Disordered" evidence="1">
    <location>
        <begin position="1663"/>
        <end position="1689"/>
    </location>
</feature>
<organism evidence="3 4">
    <name type="scientific">Tritrichomonas musculus</name>
    <dbReference type="NCBI Taxonomy" id="1915356"/>
    <lineage>
        <taxon>Eukaryota</taxon>
        <taxon>Metamonada</taxon>
        <taxon>Parabasalia</taxon>
        <taxon>Tritrichomonadida</taxon>
        <taxon>Tritrichomonadidae</taxon>
        <taxon>Tritrichomonas</taxon>
    </lineage>
</organism>
<dbReference type="CDD" id="cd04519">
    <property type="entry name" value="RasGAP"/>
    <property type="match status" value="1"/>
</dbReference>
<evidence type="ECO:0000313" key="3">
    <source>
        <dbReference type="EMBL" id="KAK8857934.1"/>
    </source>
</evidence>
<dbReference type="PROSITE" id="PS50018">
    <property type="entry name" value="RAS_GTPASE_ACTIV_2"/>
    <property type="match status" value="1"/>
</dbReference>
<protein>
    <recommendedName>
        <fullName evidence="2">Ras-GAP domain-containing protein</fullName>
    </recommendedName>
</protein>
<name>A0ABR2I779_9EUKA</name>
<gene>
    <name evidence="3" type="ORF">M9Y10_013033</name>
</gene>
<feature type="domain" description="Ras-GAP" evidence="2">
    <location>
        <begin position="1336"/>
        <end position="1551"/>
    </location>
</feature>
<evidence type="ECO:0000313" key="4">
    <source>
        <dbReference type="Proteomes" id="UP001470230"/>
    </source>
</evidence>
<dbReference type="Proteomes" id="UP001470230">
    <property type="component" value="Unassembled WGS sequence"/>
</dbReference>
<feature type="region of interest" description="Disordered" evidence="1">
    <location>
        <begin position="1623"/>
        <end position="1647"/>
    </location>
</feature>
<sequence length="2849" mass="323942">MLSKTNPRDYLSCNIFEEIMKSLDKAYIEFKMNNPNIDSQRFQQQAIQKINFDVQQFIESSINMKSTVLLEYSRYNFPDLIAFFLVKAQQLILENVTSVKEFKISIGIQLYIYYDIITRCCFGLKKEITDSEKTNGLESETLFNDVLASSEIVRNYLIDQSLLIYHNDLPKELLFVRNQFSILLSTLGSHYYCFYDFFVQHISSILNSTLPSSTVIIGSLVSTLDSVTPSQGSSSLVSKYLTSILSPLIKLPGDNNGLNVLLSLTKTTLEKTTPLKSSYRQPFSDTLLYSILYFFKLHFYLNANANRNYRNYEFNSTEDFQEDDSTINSKNQAYDYKAKGKVSQAGLLFPTCPIDVISNLAKIIDQWNEKHSKFTWPTQIALLLLSSNKKEIFSDPSLLNDHSLLHQLRNSTDEKQKIGPTDVFPDICSFSPAFDDNNRKSLLSCLENFPNLKNYQKEFASMSILVAFKIYSLSCRNNIARDFILLYFENFLDFFLKQKICSSITNSDFFTKCLYIDFPICILFMRKNDLFKKKIIPILNEKNDGPLYIAKIIRRLCRQGPTLKFDQIFDQFIDLTIWLFNKAESDSPLNPNSKTKEADCKQILNILITAFSSYPTFTRKVICMKDMPFNTKNVDTIIESARKHPDLPWHTPLLLFFESFTDTEYFAVINSLLSFLFEMYCNIPLDQSISQFEKSIPKVIETIAISPLFQQSLLQMDVSNELNDSEQDEESESISTSMMTNPIPTPLSNAQHSITLANLTYQQYSGKQSLQFLKSIIPTLEMSALMFIASSKKAWRNYGVNIFNCILNFTSSDSLIDVLNLKIPIDLYHSIVHDAANKNIPTGHESYKNPLRRITFSTASVGYIDCWTHLYKHLISLTTKIRPSFKAIFEEQPTSQKSKQKVKDQTIYEAYLPPLQDENYLSSEQAQLNPFIAPLSGANNEVVETSQKDSDIMSEWIGCASILFAISACPNNNLNRLFNESFLLIYDIDDIGPMMIGTLPFSLNSSQGINYLKKITEVVDKLKKCGNVGKNSQNDILFIQNLMKIVIGFMKQDIFWEKDVISPNIEMFSSLIQNFVFFCNTFSDIDCRKFCCQMIILILTLMNKFDTVFEPLTRHEIARTILSWLSVNKITNVPRTNSLPNSSTNPNLSINNGSNESGNSNLNDSSNSNLAGDSLSSMTDDKITKELQSNIFSALALLLDNLSFLECVDSNDPRSHDEQAEGVFISYFFVLKAILERNEKGQSKELIPVLTSLLKQNIDLGIYHCISCTFSLKEEARAAFISAMASVFKSSSEDDDKKGSSLIPDVANLTLGDILFTPGSGLDLIEYICDLVPYSCANNFGAALIETAMSKGCEMQLLERMIDMELRQVDPMTKNSLFRGNAVPANTVGSLPRLVGTKWMKETLRPLFEEVIANCQKGLSYVLDPEIIKANLPAQNTNEENKVDPIVEKVNEQLEINRQNVREMLLKSTDTIYNAFSNMPVGIIKEAQLIYKKVYEKYGDFAMNILGGFLFLRFLLPPFTLTSIVGLPAVIDEKPRKALVDQCRILNSAINKGTVDDKPEYQCFIDTAETIYMKFNDMFKKILKADVKDRKDEVTLDLEKSNATFHSVLYSVIEKMDKKLQSGEELLPESTDNSAQNSSQNQRTSSAANIALSASSSNLSVEKVELAETESQNEIAASESQVDDKKDDNEAHISARMALGMLLMKLQALGEPEKPKKNYSPSKTSAKKDDKGNKPTSKKPKYKVSTFENFMKLKIKPEDVSKYSTFFVKEENNAPDGSAIYYMFFDKLDSDDFESKEIYLPYYVLKTLNEEKNPKVICVLILNKFDPSKLPTKNFKTYMNMAPSNKIQKYVLLETNKEFIDFLYDYEKQSESSNIEKFIEVKDLTQYSKVVGFPSKHLPFTCIESLSQANSSHTAVVAFKKYEYKTVLIHRQSIQLISEAIPYNNKIKFKYIKFILISHISSLLLKDSSKNSNNNNDENENENDTCTPFVISTKEGEKFLFKPQNAALYDVVYALRTRPVSLQQMSNKSKKIDELTLQWLMLNLAYSNLIGEEQQGAIRKASLDLTYSIFHAFNFKRSMAIAKMPENAIPTYLLNYVVQISEDISKNNPEGYVGFISEFFYEMREMRHTNKNLAFEYLKPWIVIWLDNIDKNPEFTKKMMNYILLSNAQSFVGSIFIEKLDSLESFIRSILKQRDQSMINQIANYSFNMEKEVTLFMVDTMMKECINNAATSESEKARGNHLLVIIGIISQLINSNAFYLNNNEAEKDKPNKCIVSLLYNLVELRLIYSQDVLNKTRDFFGNFLRYINRNNDNSISNCASDVNDAFASRDGVKFITNEFSVQQEEESFSPSLTSTDSGSNYLSKKKKNSKFDLMNFLTQKRNWLVSTQKVASAINEAFVNDPKTAEQLYFMYRDIIDNAPANETNGENLPKRDPLTVARIANAIIFAGAISGNHVEEFISLAISLITKKDKKDYTTFYSVSFSFCNLNLNGDQEKKKILLSKMFYIGVCCSLYLRTGIPLELMASSISEFFGPSSSTLLLPISDSGSYERVYPAESTESGEITEPTESTEIIETSEEVSTYINNDENDEALLKFVSSISSGIPESVISSLTSMTGLPFNKNPVFSSLVLISLYSLNPLNLLNAIEKVSNSKAIRDPFAKVLSLIINDDYLDDALETEFGDDSSTVMVSCLFILKLAEEIFEYKETHNMSETINTTSPFHQFLLSLQKKSPELFSSIDMKGDFGKCMMNLIHEPQLRYIFISQCLSNIDSNSESKKVSFPSLISSMIFNHNDEPNTSDYNYSYESIKARFSMGSQEIKWWNMLATLKRSKIALAETDLDSLLNEIVDLHD</sequence>
<dbReference type="InterPro" id="IPR008936">
    <property type="entry name" value="Rho_GTPase_activation_prot"/>
</dbReference>
<evidence type="ECO:0000259" key="2">
    <source>
        <dbReference type="PROSITE" id="PS50018"/>
    </source>
</evidence>
<dbReference type="EMBL" id="JAPFFF010000019">
    <property type="protein sequence ID" value="KAK8857934.1"/>
    <property type="molecule type" value="Genomic_DNA"/>
</dbReference>
<feature type="compositionally biased region" description="Polar residues" evidence="1">
    <location>
        <begin position="1630"/>
        <end position="1644"/>
    </location>
</feature>
<feature type="region of interest" description="Disordered" evidence="1">
    <location>
        <begin position="1136"/>
        <end position="1165"/>
    </location>
</feature>
<proteinExistence type="predicted"/>
<comment type="caution">
    <text evidence="3">The sequence shown here is derived from an EMBL/GenBank/DDBJ whole genome shotgun (WGS) entry which is preliminary data.</text>
</comment>
<dbReference type="InterPro" id="IPR001936">
    <property type="entry name" value="RasGAP_dom"/>
</dbReference>
<feature type="region of interest" description="Disordered" evidence="1">
    <location>
        <begin position="1711"/>
        <end position="1740"/>
    </location>
</feature>
<dbReference type="SUPFAM" id="SSF48350">
    <property type="entry name" value="GTPase activation domain, GAP"/>
    <property type="match status" value="1"/>
</dbReference>
<keyword evidence="4" id="KW-1185">Reference proteome</keyword>
<feature type="compositionally biased region" description="Polar residues" evidence="1">
    <location>
        <begin position="1669"/>
        <end position="1680"/>
    </location>
</feature>